<accession>A0ACB6RT89</accession>
<reference evidence="1" key="1">
    <citation type="journal article" date="2020" name="Stud. Mycol.">
        <title>101 Dothideomycetes genomes: a test case for predicting lifestyles and emergence of pathogens.</title>
        <authorList>
            <person name="Haridas S."/>
            <person name="Albert R."/>
            <person name="Binder M."/>
            <person name="Bloem J."/>
            <person name="Labutti K."/>
            <person name="Salamov A."/>
            <person name="Andreopoulos B."/>
            <person name="Baker S."/>
            <person name="Barry K."/>
            <person name="Bills G."/>
            <person name="Bluhm B."/>
            <person name="Cannon C."/>
            <person name="Castanera R."/>
            <person name="Culley D."/>
            <person name="Daum C."/>
            <person name="Ezra D."/>
            <person name="Gonzalez J."/>
            <person name="Henrissat B."/>
            <person name="Kuo A."/>
            <person name="Liang C."/>
            <person name="Lipzen A."/>
            <person name="Lutzoni F."/>
            <person name="Magnuson J."/>
            <person name="Mondo S."/>
            <person name="Nolan M."/>
            <person name="Ohm R."/>
            <person name="Pangilinan J."/>
            <person name="Park H.-J."/>
            <person name="Ramirez L."/>
            <person name="Alfaro M."/>
            <person name="Sun H."/>
            <person name="Tritt A."/>
            <person name="Yoshinaga Y."/>
            <person name="Zwiers L.-H."/>
            <person name="Turgeon B."/>
            <person name="Goodwin S."/>
            <person name="Spatafora J."/>
            <person name="Crous P."/>
            <person name="Grigoriev I."/>
        </authorList>
    </citation>
    <scope>NUCLEOTIDE SEQUENCE</scope>
    <source>
        <strain evidence="1">CBS 525.71</strain>
    </source>
</reference>
<evidence type="ECO:0000313" key="2">
    <source>
        <dbReference type="Proteomes" id="UP000799754"/>
    </source>
</evidence>
<dbReference type="EMBL" id="MU006730">
    <property type="protein sequence ID" value="KAF2624610.1"/>
    <property type="molecule type" value="Genomic_DNA"/>
</dbReference>
<name>A0ACB6RT89_9PLEO</name>
<organism evidence="1 2">
    <name type="scientific">Macroventuria anomochaeta</name>
    <dbReference type="NCBI Taxonomy" id="301207"/>
    <lineage>
        <taxon>Eukaryota</taxon>
        <taxon>Fungi</taxon>
        <taxon>Dikarya</taxon>
        <taxon>Ascomycota</taxon>
        <taxon>Pezizomycotina</taxon>
        <taxon>Dothideomycetes</taxon>
        <taxon>Pleosporomycetidae</taxon>
        <taxon>Pleosporales</taxon>
        <taxon>Pleosporineae</taxon>
        <taxon>Didymellaceae</taxon>
        <taxon>Macroventuria</taxon>
    </lineage>
</organism>
<evidence type="ECO:0000313" key="1">
    <source>
        <dbReference type="EMBL" id="KAF2624610.1"/>
    </source>
</evidence>
<dbReference type="Proteomes" id="UP000799754">
    <property type="component" value="Unassembled WGS sequence"/>
</dbReference>
<sequence>MGSLTPSTMNHSHCVVSSSPKHVPIKPRLAENLPLICRPSFPRNDRNELLRRSDEQPISHSVCRYFKLPRDPGPQLHLPTIRAHQRTPVRTSDVQTVKRPPKNLGTSFPMDAMDMSHHQFPRSRVCQVAERSFTQPCCASRSPATRHQSRLQTRSYRFIQLQGALLSVRERA</sequence>
<gene>
    <name evidence="1" type="ORF">BU25DRAFT_156243</name>
</gene>
<comment type="caution">
    <text evidence="1">The sequence shown here is derived from an EMBL/GenBank/DDBJ whole genome shotgun (WGS) entry which is preliminary data.</text>
</comment>
<keyword evidence="2" id="KW-1185">Reference proteome</keyword>
<protein>
    <submittedName>
        <fullName evidence="1">Uncharacterized protein</fullName>
    </submittedName>
</protein>
<proteinExistence type="predicted"/>